<feature type="transmembrane region" description="Helical" evidence="1">
    <location>
        <begin position="432"/>
        <end position="451"/>
    </location>
</feature>
<keyword evidence="1" id="KW-1133">Transmembrane helix</keyword>
<feature type="transmembrane region" description="Helical" evidence="1">
    <location>
        <begin position="6"/>
        <end position="26"/>
    </location>
</feature>
<sequence length="466" mass="51804">MSGPGDPLLLLSILVFSGLTLLVLTFELALRREDLFDPVVLFTALYALFALPLPIRAYMTDRVEGNITPYLSDLYPYLPFAVLLSALGLLILVVVYHSPIVPALAGRIPLPPPASLRGSSRAFWFLILFSGFLITLLSHSVGGLDALLFKGYGASAELFGRGYLAIGFPWGFVASLFLLHRYALKPRLRYLLGFGMLFALMVFVQLIMGNRSLILTATLATLMFVHYAIRKFRRWELLSLAALTFIGLNLYGFLRSSDYEGIGGFLTKTREQFVQLSGSSELNKSLFYTVTIGEFVVPFETLPQMIRTVGNEINPLWGLSFVRAPLYYVPSAIFSERPLPLANWYIQEFYGTEFGLNEGRQFFILAEGYLNFGVAGAFIVMVIWGIFLGLLREFKARARGEPGALLLYSVALAFIFRAIAGDFTSLVVGLPAQNLIPALLGVLVSTAFRPWRILHMEKLLKGRGLS</sequence>
<feature type="transmembrane region" description="Helical" evidence="1">
    <location>
        <begin position="38"/>
        <end position="57"/>
    </location>
</feature>
<keyword evidence="1" id="KW-0472">Membrane</keyword>
<accession>A0A399ELC2</accession>
<dbReference type="AlphaFoldDB" id="A0A399ELC2"/>
<dbReference type="OrthoDB" id="9554144at2"/>
<proteinExistence type="predicted"/>
<reference evidence="2 3" key="1">
    <citation type="submission" date="2018-08" db="EMBL/GenBank/DDBJ databases">
        <title>Meiothermus roseus NBRC 110900 genome sequencing project.</title>
        <authorList>
            <person name="Da Costa M.S."/>
            <person name="Albuquerque L."/>
            <person name="Raposo P."/>
            <person name="Froufe H.J.C."/>
            <person name="Barroso C.S."/>
            <person name="Egas C."/>
        </authorList>
    </citation>
    <scope>NUCLEOTIDE SEQUENCE [LARGE SCALE GENOMIC DNA]</scope>
    <source>
        <strain evidence="2 3">NBRC 110900</strain>
    </source>
</reference>
<dbReference type="EMBL" id="QWLA01000057">
    <property type="protein sequence ID" value="RIH84446.1"/>
    <property type="molecule type" value="Genomic_DNA"/>
</dbReference>
<feature type="transmembrane region" description="Helical" evidence="1">
    <location>
        <begin position="162"/>
        <end position="179"/>
    </location>
</feature>
<protein>
    <submittedName>
        <fullName evidence="2">Oligosaccharide repeat unit polymerase</fullName>
    </submittedName>
</protein>
<dbReference type="NCBIfam" id="TIGR04370">
    <property type="entry name" value="glyco_rpt_poly"/>
    <property type="match status" value="1"/>
</dbReference>
<feature type="transmembrane region" description="Helical" evidence="1">
    <location>
        <begin position="122"/>
        <end position="142"/>
    </location>
</feature>
<organism evidence="2 3">
    <name type="scientific">Calidithermus roseus</name>
    <dbReference type="NCBI Taxonomy" id="1644118"/>
    <lineage>
        <taxon>Bacteria</taxon>
        <taxon>Thermotogati</taxon>
        <taxon>Deinococcota</taxon>
        <taxon>Deinococci</taxon>
        <taxon>Thermales</taxon>
        <taxon>Thermaceae</taxon>
        <taxon>Calidithermus</taxon>
    </lineage>
</organism>
<feature type="transmembrane region" description="Helical" evidence="1">
    <location>
        <begin position="369"/>
        <end position="391"/>
    </location>
</feature>
<dbReference type="Proteomes" id="UP000265341">
    <property type="component" value="Unassembled WGS sequence"/>
</dbReference>
<dbReference type="Pfam" id="PF14296">
    <property type="entry name" value="O-ag_pol_Wzy"/>
    <property type="match status" value="1"/>
</dbReference>
<feature type="transmembrane region" description="Helical" evidence="1">
    <location>
        <begin position="213"/>
        <end position="230"/>
    </location>
</feature>
<feature type="transmembrane region" description="Helical" evidence="1">
    <location>
        <begin position="188"/>
        <end position="207"/>
    </location>
</feature>
<feature type="transmembrane region" description="Helical" evidence="1">
    <location>
        <begin position="237"/>
        <end position="254"/>
    </location>
</feature>
<dbReference type="InterPro" id="IPR029468">
    <property type="entry name" value="O-ag_pol_Wzy"/>
</dbReference>
<comment type="caution">
    <text evidence="2">The sequence shown here is derived from an EMBL/GenBank/DDBJ whole genome shotgun (WGS) entry which is preliminary data.</text>
</comment>
<feature type="transmembrane region" description="Helical" evidence="1">
    <location>
        <begin position="403"/>
        <end position="420"/>
    </location>
</feature>
<gene>
    <name evidence="2" type="ORF">Mrose_02630</name>
</gene>
<feature type="transmembrane region" description="Helical" evidence="1">
    <location>
        <begin position="77"/>
        <end position="101"/>
    </location>
</feature>
<name>A0A399ELC2_9DEIN</name>
<evidence type="ECO:0000256" key="1">
    <source>
        <dbReference type="SAM" id="Phobius"/>
    </source>
</evidence>
<keyword evidence="3" id="KW-1185">Reference proteome</keyword>
<keyword evidence="1" id="KW-0812">Transmembrane</keyword>
<evidence type="ECO:0000313" key="3">
    <source>
        <dbReference type="Proteomes" id="UP000265341"/>
    </source>
</evidence>
<evidence type="ECO:0000313" key="2">
    <source>
        <dbReference type="EMBL" id="RIH84446.1"/>
    </source>
</evidence>